<proteinExistence type="inferred from homology"/>
<gene>
    <name evidence="16" type="primary">abcb11a</name>
</gene>
<feature type="transmembrane region" description="Helical" evidence="13">
    <location>
        <begin position="823"/>
        <end position="848"/>
    </location>
</feature>
<dbReference type="GO" id="GO:0005524">
    <property type="term" value="F:ATP binding"/>
    <property type="evidence" value="ECO:0007669"/>
    <property type="project" value="UniProtKB-KW"/>
</dbReference>
<feature type="transmembrane region" description="Helical" evidence="13">
    <location>
        <begin position="21"/>
        <end position="45"/>
    </location>
</feature>
<dbReference type="Pfam" id="PF00005">
    <property type="entry name" value="ABC_tran"/>
    <property type="match status" value="2"/>
</dbReference>
<dbReference type="PROSITE" id="PS50929">
    <property type="entry name" value="ABC_TM1F"/>
    <property type="match status" value="2"/>
</dbReference>
<feature type="transmembrane region" description="Helical" evidence="13">
    <location>
        <begin position="915"/>
        <end position="933"/>
    </location>
</feature>
<organism evidence="16 17">
    <name type="scientific">Scophthalmus maximus</name>
    <name type="common">Turbot</name>
    <name type="synonym">Psetta maxima</name>
    <dbReference type="NCBI Taxonomy" id="52904"/>
    <lineage>
        <taxon>Eukaryota</taxon>
        <taxon>Metazoa</taxon>
        <taxon>Chordata</taxon>
        <taxon>Craniata</taxon>
        <taxon>Vertebrata</taxon>
        <taxon>Euteleostomi</taxon>
        <taxon>Actinopterygii</taxon>
        <taxon>Neopterygii</taxon>
        <taxon>Teleostei</taxon>
        <taxon>Neoteleostei</taxon>
        <taxon>Acanthomorphata</taxon>
        <taxon>Carangaria</taxon>
        <taxon>Pleuronectiformes</taxon>
        <taxon>Pleuronectoidei</taxon>
        <taxon>Scophthalmidae</taxon>
        <taxon>Scophthalmus</taxon>
    </lineage>
</organism>
<dbReference type="GO" id="GO:0005743">
    <property type="term" value="C:mitochondrial inner membrane"/>
    <property type="evidence" value="ECO:0007669"/>
    <property type="project" value="TreeGrafter"/>
</dbReference>
<dbReference type="SUPFAM" id="SSF90123">
    <property type="entry name" value="ABC transporter transmembrane region"/>
    <property type="match status" value="2"/>
</dbReference>
<dbReference type="GO" id="GO:0090374">
    <property type="term" value="P:oligopeptide export from mitochondrion"/>
    <property type="evidence" value="ECO:0007669"/>
    <property type="project" value="TreeGrafter"/>
</dbReference>
<evidence type="ECO:0000256" key="13">
    <source>
        <dbReference type="SAM" id="Phobius"/>
    </source>
</evidence>
<feature type="transmembrane region" description="Helical" evidence="13">
    <location>
        <begin position="207"/>
        <end position="225"/>
    </location>
</feature>
<dbReference type="GO" id="GO:0016887">
    <property type="term" value="F:ATP hydrolysis activity"/>
    <property type="evidence" value="ECO:0007669"/>
    <property type="project" value="InterPro"/>
</dbReference>
<dbReference type="InterPro" id="IPR017871">
    <property type="entry name" value="ABC_transporter-like_CS"/>
</dbReference>
<evidence type="ECO:0000256" key="12">
    <source>
        <dbReference type="ARBA" id="ARBA00023180"/>
    </source>
</evidence>
<feature type="domain" description="ABC transporter" evidence="14">
    <location>
        <begin position="379"/>
        <end position="615"/>
    </location>
</feature>
<feature type="transmembrane region" description="Helical" evidence="13">
    <location>
        <begin position="283"/>
        <end position="302"/>
    </location>
</feature>
<dbReference type="Proteomes" id="UP000694558">
    <property type="component" value="Chromosome 14"/>
</dbReference>
<feature type="domain" description="ABC transporter" evidence="14">
    <location>
        <begin position="1012"/>
        <end position="1250"/>
    </location>
</feature>
<evidence type="ECO:0000256" key="8">
    <source>
        <dbReference type="ARBA" id="ARBA00022840"/>
    </source>
</evidence>
<dbReference type="InterPro" id="IPR011527">
    <property type="entry name" value="ABC1_TM_dom"/>
</dbReference>
<dbReference type="AlphaFoldDB" id="A0A8D3AQ57"/>
<evidence type="ECO:0000256" key="11">
    <source>
        <dbReference type="ARBA" id="ARBA00023136"/>
    </source>
</evidence>
<dbReference type="InterPro" id="IPR039421">
    <property type="entry name" value="Type_1_exporter"/>
</dbReference>
<protein>
    <submittedName>
        <fullName evidence="16">ATP-binding cassette, sub-family B (MDR/TAP), member 11a</fullName>
    </submittedName>
</protein>
<comment type="similarity">
    <text evidence="2">Belongs to the ABC transporter superfamily. ABCB family. Multidrug resistance exporter (TC 3.A.1.201) subfamily.</text>
</comment>
<evidence type="ECO:0000256" key="1">
    <source>
        <dbReference type="ARBA" id="ARBA00004651"/>
    </source>
</evidence>
<dbReference type="GO" id="GO:0005886">
    <property type="term" value="C:plasma membrane"/>
    <property type="evidence" value="ECO:0007669"/>
    <property type="project" value="UniProtKB-SubCell"/>
</dbReference>
<evidence type="ECO:0000313" key="16">
    <source>
        <dbReference type="Ensembl" id="ENSSMAP00000021713.2"/>
    </source>
</evidence>
<evidence type="ECO:0000256" key="10">
    <source>
        <dbReference type="ARBA" id="ARBA00022989"/>
    </source>
</evidence>
<evidence type="ECO:0000259" key="14">
    <source>
        <dbReference type="PROSITE" id="PS50893"/>
    </source>
</evidence>
<name>A0A8D3AQ57_SCOMX</name>
<dbReference type="CDD" id="cd03249">
    <property type="entry name" value="ABC_MTABC3_MDL1_MDL2"/>
    <property type="match status" value="2"/>
</dbReference>
<dbReference type="FunFam" id="1.20.1560.10:FF:000046">
    <property type="entry name" value="ATP-binding cassette subfamily B member 11"/>
    <property type="match status" value="1"/>
</dbReference>
<dbReference type="InterPro" id="IPR036640">
    <property type="entry name" value="ABC1_TM_sf"/>
</dbReference>
<evidence type="ECO:0000256" key="6">
    <source>
        <dbReference type="ARBA" id="ARBA00022737"/>
    </source>
</evidence>
<evidence type="ECO:0000313" key="17">
    <source>
        <dbReference type="Proteomes" id="UP000694558"/>
    </source>
</evidence>
<feature type="domain" description="ABC transmembrane type-1" evidence="15">
    <location>
        <begin position="693"/>
        <end position="980"/>
    </location>
</feature>
<keyword evidence="5 13" id="KW-0812">Transmembrane</keyword>
<dbReference type="PANTHER" id="PTHR43394">
    <property type="entry name" value="ATP-DEPENDENT PERMEASE MDL1, MITOCHONDRIAL"/>
    <property type="match status" value="1"/>
</dbReference>
<reference evidence="16" key="1">
    <citation type="submission" date="2023-05" db="EMBL/GenBank/DDBJ databases">
        <title>High-quality long-read genome of Scophthalmus maximus.</title>
        <authorList>
            <person name="Lien S."/>
            <person name="Martinez P."/>
        </authorList>
    </citation>
    <scope>NUCLEOTIDE SEQUENCE [LARGE SCALE GENOMIC DNA]</scope>
</reference>
<dbReference type="Pfam" id="PF00664">
    <property type="entry name" value="ABC_membrane"/>
    <property type="match status" value="2"/>
</dbReference>
<feature type="domain" description="ABC transmembrane type-1" evidence="15">
    <location>
        <begin position="25"/>
        <end position="344"/>
    </location>
</feature>
<reference evidence="16" key="2">
    <citation type="submission" date="2025-08" db="UniProtKB">
        <authorList>
            <consortium name="Ensembl"/>
        </authorList>
    </citation>
    <scope>IDENTIFICATION</scope>
</reference>
<evidence type="ECO:0000256" key="7">
    <source>
        <dbReference type="ARBA" id="ARBA00022741"/>
    </source>
</evidence>
<dbReference type="CDD" id="cd18577">
    <property type="entry name" value="ABC_6TM_Pgp_ABCB1_D1_like"/>
    <property type="match status" value="1"/>
</dbReference>
<dbReference type="Gene3D" id="1.20.1560.10">
    <property type="entry name" value="ABC transporter type 1, transmembrane domain"/>
    <property type="match status" value="1"/>
</dbReference>
<keyword evidence="8" id="KW-0067">ATP-binding</keyword>
<keyword evidence="9" id="KW-1278">Translocase</keyword>
<dbReference type="Gene3D" id="3.40.50.300">
    <property type="entry name" value="P-loop containing nucleotide triphosphate hydrolases"/>
    <property type="match status" value="2"/>
</dbReference>
<keyword evidence="3" id="KW-0813">Transport</keyword>
<evidence type="ECO:0000256" key="3">
    <source>
        <dbReference type="ARBA" id="ARBA00022448"/>
    </source>
</evidence>
<evidence type="ECO:0000259" key="15">
    <source>
        <dbReference type="PROSITE" id="PS50929"/>
    </source>
</evidence>
<accession>A0A8D3AQ57</accession>
<dbReference type="SMART" id="SM00382">
    <property type="entry name" value="AAA"/>
    <property type="match status" value="2"/>
</dbReference>
<feature type="transmembrane region" description="Helical" evidence="13">
    <location>
        <begin position="182"/>
        <end position="201"/>
    </location>
</feature>
<dbReference type="InterPro" id="IPR003593">
    <property type="entry name" value="AAA+_ATPase"/>
</dbReference>
<dbReference type="CDD" id="cd18578">
    <property type="entry name" value="ABC_6TM_Pgp_ABCB1_D2_like"/>
    <property type="match status" value="1"/>
</dbReference>
<sequence>GALTISAIVDKVFQFATWKDIVMMVVGGFCALIHGTAQPLMLLVYGMMTDTFLAYELEVQALKDPNKECINNTIYWINGSVYEMAENSTVYCGSVCLLFSSKYFCFPYSALIEIFLTTVSHTLSSQRNIISTTIQTQRIRKEYFRKVMRMEIGWFDCNSVGELNTRISDDINKINNAIAEQVSIFIQRISTFVFGLFVGFIGGWKLTLVVIAVTPLIGLAALSMLTGQELKAYAKAGAVADEVLSSIRTVAAFGGEEKEAERYDRNLVEAQNLGMRKGTITGFFQGCLWCIIFLCYSLALWYGSQLVIDFKELSPGSLIQVFFAVLVGAINLGQASPCLHVFASGRAAAKTIFETIDREPKIDCFSEEGHKLDKVKGDIEFHNVSFFYPSRPEVKILNDLSMQIKAGETTAFVGPSGSGKSTTIQLIQRFYDPDGGKVTLDGHDIRTLNTKWLRSLIGIVEQEPVLFATTIAENIRFGQPGVTRDEIIQATKEANAYNFIMELPQKFNTMVGEGGGQMSGGQKQRIAIARALIRKPKILLLDMATSALDNESEAIVQEALDKVHMGRTTISITHRLSTIRNADIIIGFEHGQTVEKGTHSELLERKGVFFTLVTLQNRPDIWQELIIIIYTNIKIIFCSAYYSCRNSVRLRSASTLSNDFVPDKCKDDIDEHVESAPVARILKYNKPEWPYLLLGSLAAFANGAVIPFYAVLFSEIIGAFAIQDINKQRELINGICLTFCFLAIATFFSHFIQSFAFAKSGELLTRRLRTLGFQTILRQEIGWFDDPRNSPGVLTTRLATDASMIQGATGSQIGMVIDSLTNIGASVIIAFYVSWKLTLVILCFLPLVGLSGASQAKLLTGFANEDDEAMEEVGQVSSEALSNIRTIAGLAKESSFVESYEQKLELPLKSSKKKANIYGLCFGFAQCVIFMAYAASFRYGGYLVAFEGLQFNMVFRVISAVVTSGTALGKAFTLTPDFAKAKIAAAKFFKLLDRAPKIRLEGEKWENFRGDIDFVNCKFTYPTRPDVQVLNGLVVSVKSGQTLAFVGCSGCGKSTSIQLLERFYDPDEGQVVIDGRLSHTVNVPFLRAQIGIVSQEPVLFDCSIAENIQYGDNRRIVRMEEIVEAAKKAFLHDFVMTLPDEYETKVGAQGSQLSRGQKQRIAIARAIVRNPKILLLDEATSALDTESEQIVQSALDEARKGRTCIVIAHRLSTIRTADKIAMMSHGVVIELGTHDELMAQRGAYHKLVTTGAPIS</sequence>
<comment type="subcellular location">
    <subcellularLocation>
        <location evidence="1">Cell membrane</location>
        <topology evidence="1">Multi-pass membrane protein</topology>
    </subcellularLocation>
</comment>
<keyword evidence="7" id="KW-0547">Nucleotide-binding</keyword>
<evidence type="ECO:0000256" key="4">
    <source>
        <dbReference type="ARBA" id="ARBA00022475"/>
    </source>
</evidence>
<dbReference type="InterPro" id="IPR027417">
    <property type="entry name" value="P-loop_NTPase"/>
</dbReference>
<dbReference type="InterPro" id="IPR003439">
    <property type="entry name" value="ABC_transporter-like_ATP-bd"/>
</dbReference>
<evidence type="ECO:0000256" key="9">
    <source>
        <dbReference type="ARBA" id="ARBA00022967"/>
    </source>
</evidence>
<keyword evidence="10 13" id="KW-1133">Transmembrane helix</keyword>
<feature type="transmembrane region" description="Helical" evidence="13">
    <location>
        <begin position="734"/>
        <end position="758"/>
    </location>
</feature>
<evidence type="ECO:0000256" key="2">
    <source>
        <dbReference type="ARBA" id="ARBA00007577"/>
    </source>
</evidence>
<dbReference type="GO" id="GO:0015421">
    <property type="term" value="F:ABC-type oligopeptide transporter activity"/>
    <property type="evidence" value="ECO:0007669"/>
    <property type="project" value="TreeGrafter"/>
</dbReference>
<keyword evidence="11 13" id="KW-0472">Membrane</keyword>
<dbReference type="Ensembl" id="ENSSMAT00000021968.2">
    <property type="protein sequence ID" value="ENSSMAP00000021713.2"/>
    <property type="gene ID" value="ENSSMAG00000013266.2"/>
</dbReference>
<keyword evidence="12" id="KW-0325">Glycoprotein</keyword>
<dbReference type="PROSITE" id="PS50893">
    <property type="entry name" value="ABC_TRANSPORTER_2"/>
    <property type="match status" value="2"/>
</dbReference>
<evidence type="ECO:0000256" key="5">
    <source>
        <dbReference type="ARBA" id="ARBA00022692"/>
    </source>
</evidence>
<keyword evidence="4" id="KW-1003">Cell membrane</keyword>
<dbReference type="FunFam" id="3.40.50.300:FF:000479">
    <property type="entry name" value="Multidrug resistance protein 1A"/>
    <property type="match status" value="2"/>
</dbReference>
<keyword evidence="6" id="KW-0677">Repeat</keyword>
<dbReference type="PANTHER" id="PTHR43394:SF24">
    <property type="entry name" value="BILE SALT EXPORT PUMP"/>
    <property type="match status" value="1"/>
</dbReference>
<dbReference type="SUPFAM" id="SSF52540">
    <property type="entry name" value="P-loop containing nucleoside triphosphate hydrolases"/>
    <property type="match status" value="2"/>
</dbReference>
<dbReference type="PROSITE" id="PS00211">
    <property type="entry name" value="ABC_TRANSPORTER_1"/>
    <property type="match status" value="1"/>
</dbReference>
<dbReference type="FunFam" id="1.20.1560.10:FF:000018">
    <property type="entry name" value="ATP-binding cassette subfamily B member 11"/>
    <property type="match status" value="1"/>
</dbReference>
<dbReference type="GeneTree" id="ENSGT00940000166545"/>
<feature type="transmembrane region" description="Helical" evidence="13">
    <location>
        <begin position="691"/>
        <end position="722"/>
    </location>
</feature>